<feature type="transmembrane region" description="Helical" evidence="4">
    <location>
        <begin position="109"/>
        <end position="131"/>
    </location>
</feature>
<dbReference type="GO" id="GO:0016301">
    <property type="term" value="F:kinase activity"/>
    <property type="evidence" value="ECO:0007669"/>
    <property type="project" value="UniProtKB-KW"/>
</dbReference>
<keyword evidence="7" id="KW-1185">Reference proteome</keyword>
<dbReference type="Gene3D" id="3.30.565.10">
    <property type="entry name" value="Histidine kinase-like ATPase, C-terminal domain"/>
    <property type="match status" value="1"/>
</dbReference>
<dbReference type="OrthoDB" id="3534981at2"/>
<keyword evidence="2 6" id="KW-0418">Kinase</keyword>
<proteinExistence type="predicted"/>
<dbReference type="PANTHER" id="PTHR24421">
    <property type="entry name" value="NITRATE/NITRITE SENSOR PROTEIN NARX-RELATED"/>
    <property type="match status" value="1"/>
</dbReference>
<dbReference type="InterPro" id="IPR050482">
    <property type="entry name" value="Sensor_HK_TwoCompSys"/>
</dbReference>
<organism evidence="6 7">
    <name type="scientific">Amycolatopsis panacis</name>
    <dbReference type="NCBI Taxonomy" id="2340917"/>
    <lineage>
        <taxon>Bacteria</taxon>
        <taxon>Bacillati</taxon>
        <taxon>Actinomycetota</taxon>
        <taxon>Actinomycetes</taxon>
        <taxon>Pseudonocardiales</taxon>
        <taxon>Pseudonocardiaceae</taxon>
        <taxon>Amycolatopsis</taxon>
    </lineage>
</organism>
<name>A0A419I7Z2_9PSEU</name>
<dbReference type="CDD" id="cd16917">
    <property type="entry name" value="HATPase_UhpB-NarQ-NarX-like"/>
    <property type="match status" value="1"/>
</dbReference>
<evidence type="ECO:0000256" key="1">
    <source>
        <dbReference type="ARBA" id="ARBA00022679"/>
    </source>
</evidence>
<feature type="transmembrane region" description="Helical" evidence="4">
    <location>
        <begin position="67"/>
        <end position="89"/>
    </location>
</feature>
<keyword evidence="4" id="KW-0472">Membrane</keyword>
<sequence>MPDSAGPGREFVRKLLHHGTPREPSDHEDATATLARAARYWVVVPTGYRIAQFAKAFIGFVASNGSAGLAVVLATTVVALVANAGQLWWFLRSRGLPAHRTTRVLSPDLAAGVLLNVVVAVLAPAAVQPFAIDLAWTWMIGTVAMWAGTRGLPTALLLLAAAVPFRAVLSLVGGRAFDEPLALSRSVGDLIGLAVAIVITFVVLILLGTGSRVAFDFGLRSGQEAERRRTQRLLHDSVLQSLEAFGLPAPDDEEHAATRLGELRRAARAEAAGLRRTITEPVQAGPTRGFVVELADVAAEMAREGLRTQLVTADFADDRLSAERRTALREAVREALRNTAKHSGTGQVVLRVEERDGGITVVARDQGRGFDPEGQAPGFGISQSIEARLTEVGGTGRVESAPGRGTRVTLWVPH</sequence>
<feature type="domain" description="Histidine kinase/HSP90-like ATPase" evidence="5">
    <location>
        <begin position="325"/>
        <end position="413"/>
    </location>
</feature>
<keyword evidence="1" id="KW-0808">Transferase</keyword>
<dbReference type="RefSeq" id="WP_120022613.1">
    <property type="nucleotide sequence ID" value="NZ_QZFV01000065.1"/>
</dbReference>
<dbReference type="SUPFAM" id="SSF55874">
    <property type="entry name" value="ATPase domain of HSP90 chaperone/DNA topoisomerase II/histidine kinase"/>
    <property type="match status" value="1"/>
</dbReference>
<dbReference type="Pfam" id="PF02518">
    <property type="entry name" value="HATPase_c"/>
    <property type="match status" value="1"/>
</dbReference>
<evidence type="ECO:0000256" key="4">
    <source>
        <dbReference type="SAM" id="Phobius"/>
    </source>
</evidence>
<feature type="transmembrane region" description="Helical" evidence="4">
    <location>
        <begin position="151"/>
        <end position="169"/>
    </location>
</feature>
<evidence type="ECO:0000256" key="3">
    <source>
        <dbReference type="ARBA" id="ARBA00023012"/>
    </source>
</evidence>
<feature type="transmembrane region" description="Helical" evidence="4">
    <location>
        <begin position="190"/>
        <end position="210"/>
    </location>
</feature>
<keyword evidence="4" id="KW-0812">Transmembrane</keyword>
<evidence type="ECO:0000256" key="2">
    <source>
        <dbReference type="ARBA" id="ARBA00022777"/>
    </source>
</evidence>
<keyword evidence="4" id="KW-1133">Transmembrane helix</keyword>
<keyword evidence="3" id="KW-0902">Two-component regulatory system</keyword>
<dbReference type="Proteomes" id="UP000285112">
    <property type="component" value="Unassembled WGS sequence"/>
</dbReference>
<protein>
    <submittedName>
        <fullName evidence="6">Histidine kinase</fullName>
    </submittedName>
</protein>
<dbReference type="GO" id="GO:0000160">
    <property type="term" value="P:phosphorelay signal transduction system"/>
    <property type="evidence" value="ECO:0007669"/>
    <property type="project" value="UniProtKB-KW"/>
</dbReference>
<dbReference type="InterPro" id="IPR003594">
    <property type="entry name" value="HATPase_dom"/>
</dbReference>
<dbReference type="AlphaFoldDB" id="A0A419I7Z2"/>
<reference evidence="6 7" key="1">
    <citation type="submission" date="2018-09" db="EMBL/GenBank/DDBJ databases">
        <title>YIM PH 21725 draft genome.</title>
        <authorList>
            <person name="Miao C."/>
        </authorList>
    </citation>
    <scope>NUCLEOTIDE SEQUENCE [LARGE SCALE GENOMIC DNA]</scope>
    <source>
        <strain evidence="7">YIM PH21725</strain>
    </source>
</reference>
<evidence type="ECO:0000259" key="5">
    <source>
        <dbReference type="Pfam" id="PF02518"/>
    </source>
</evidence>
<dbReference type="EMBL" id="QZFV01000065">
    <property type="protein sequence ID" value="RJQ88180.1"/>
    <property type="molecule type" value="Genomic_DNA"/>
</dbReference>
<gene>
    <name evidence="6" type="ORF">D5S19_07655</name>
</gene>
<accession>A0A419I7Z2</accession>
<dbReference type="InterPro" id="IPR036890">
    <property type="entry name" value="HATPase_C_sf"/>
</dbReference>
<evidence type="ECO:0000313" key="6">
    <source>
        <dbReference type="EMBL" id="RJQ88180.1"/>
    </source>
</evidence>
<evidence type="ECO:0000313" key="7">
    <source>
        <dbReference type="Proteomes" id="UP000285112"/>
    </source>
</evidence>
<comment type="caution">
    <text evidence="6">The sequence shown here is derived from an EMBL/GenBank/DDBJ whole genome shotgun (WGS) entry which is preliminary data.</text>
</comment>